<name>A0A7J7HHX4_CAMSI</name>
<dbReference type="InterPro" id="IPR008972">
    <property type="entry name" value="Cupredoxin"/>
</dbReference>
<proteinExistence type="predicted"/>
<comment type="caution">
    <text evidence="2">The sequence shown here is derived from an EMBL/GenBank/DDBJ whole genome shotgun (WGS) entry which is preliminary data.</text>
</comment>
<sequence>MSHQGRGNAIIAAVGLVVCMVVLLRCEVAQGSNFTVGDAGGWTFSVSGWPNGKSFKAGDILGIGEVSGTHPPASSRLCFQVIKRQRTEERRLDQQDYTRKFISSRTIGAVCGNYRQNKTS</sequence>
<dbReference type="AlphaFoldDB" id="A0A7J7HHX4"/>
<keyword evidence="1" id="KW-0472">Membrane</keyword>
<keyword evidence="3" id="KW-1185">Reference proteome</keyword>
<evidence type="ECO:0000313" key="3">
    <source>
        <dbReference type="Proteomes" id="UP000593564"/>
    </source>
</evidence>
<gene>
    <name evidence="2" type="ORF">HYC85_009951</name>
</gene>
<feature type="transmembrane region" description="Helical" evidence="1">
    <location>
        <begin position="7"/>
        <end position="24"/>
    </location>
</feature>
<dbReference type="EMBL" id="JACBKZ010000004">
    <property type="protein sequence ID" value="KAF5952007.1"/>
    <property type="molecule type" value="Genomic_DNA"/>
</dbReference>
<keyword evidence="1" id="KW-0812">Transmembrane</keyword>
<organism evidence="2 3">
    <name type="scientific">Camellia sinensis</name>
    <name type="common">Tea plant</name>
    <name type="synonym">Thea sinensis</name>
    <dbReference type="NCBI Taxonomy" id="4442"/>
    <lineage>
        <taxon>Eukaryota</taxon>
        <taxon>Viridiplantae</taxon>
        <taxon>Streptophyta</taxon>
        <taxon>Embryophyta</taxon>
        <taxon>Tracheophyta</taxon>
        <taxon>Spermatophyta</taxon>
        <taxon>Magnoliopsida</taxon>
        <taxon>eudicotyledons</taxon>
        <taxon>Gunneridae</taxon>
        <taxon>Pentapetalae</taxon>
        <taxon>asterids</taxon>
        <taxon>Ericales</taxon>
        <taxon>Theaceae</taxon>
        <taxon>Camellia</taxon>
    </lineage>
</organism>
<evidence type="ECO:0000256" key="1">
    <source>
        <dbReference type="SAM" id="Phobius"/>
    </source>
</evidence>
<reference evidence="2 3" key="2">
    <citation type="submission" date="2020-07" db="EMBL/GenBank/DDBJ databases">
        <title>Genome assembly of wild tea tree DASZ reveals pedigree and selection history of tea varieties.</title>
        <authorList>
            <person name="Zhang W."/>
        </authorList>
    </citation>
    <scope>NUCLEOTIDE SEQUENCE [LARGE SCALE GENOMIC DNA]</scope>
    <source>
        <strain evidence="3">cv. G240</strain>
        <tissue evidence="2">Leaf</tissue>
    </source>
</reference>
<protein>
    <recommendedName>
        <fullName evidence="4">Phytocyanin domain-containing protein</fullName>
    </recommendedName>
</protein>
<evidence type="ECO:0000313" key="2">
    <source>
        <dbReference type="EMBL" id="KAF5952007.1"/>
    </source>
</evidence>
<evidence type="ECO:0008006" key="4">
    <source>
        <dbReference type="Google" id="ProtNLM"/>
    </source>
</evidence>
<keyword evidence="1" id="KW-1133">Transmembrane helix</keyword>
<accession>A0A7J7HHX4</accession>
<dbReference type="Proteomes" id="UP000593564">
    <property type="component" value="Unassembled WGS sequence"/>
</dbReference>
<dbReference type="SUPFAM" id="SSF49503">
    <property type="entry name" value="Cupredoxins"/>
    <property type="match status" value="1"/>
</dbReference>
<dbReference type="Gene3D" id="2.60.40.420">
    <property type="entry name" value="Cupredoxins - blue copper proteins"/>
    <property type="match status" value="1"/>
</dbReference>
<reference evidence="3" key="1">
    <citation type="journal article" date="2020" name="Nat. Commun.">
        <title>Genome assembly of wild tea tree DASZ reveals pedigree and selection history of tea varieties.</title>
        <authorList>
            <person name="Zhang W."/>
            <person name="Zhang Y."/>
            <person name="Qiu H."/>
            <person name="Guo Y."/>
            <person name="Wan H."/>
            <person name="Zhang X."/>
            <person name="Scossa F."/>
            <person name="Alseekh S."/>
            <person name="Zhang Q."/>
            <person name="Wang P."/>
            <person name="Xu L."/>
            <person name="Schmidt M.H."/>
            <person name="Jia X."/>
            <person name="Li D."/>
            <person name="Zhu A."/>
            <person name="Guo F."/>
            <person name="Chen W."/>
            <person name="Ni D."/>
            <person name="Usadel B."/>
            <person name="Fernie A.R."/>
            <person name="Wen W."/>
        </authorList>
    </citation>
    <scope>NUCLEOTIDE SEQUENCE [LARGE SCALE GENOMIC DNA]</scope>
    <source>
        <strain evidence="3">cv. G240</strain>
    </source>
</reference>